<organism evidence="3 4">
    <name type="scientific">Paraburkholderia silviterrae</name>
    <dbReference type="NCBI Taxonomy" id="2528715"/>
    <lineage>
        <taxon>Bacteria</taxon>
        <taxon>Pseudomonadati</taxon>
        <taxon>Pseudomonadota</taxon>
        <taxon>Betaproteobacteria</taxon>
        <taxon>Burkholderiales</taxon>
        <taxon>Burkholderiaceae</taxon>
        <taxon>Paraburkholderia</taxon>
    </lineage>
</organism>
<gene>
    <name evidence="3" type="ORF">EYW47_15240</name>
</gene>
<dbReference type="RefSeq" id="WP_133195651.1">
    <property type="nucleotide sequence ID" value="NZ_JBHUCW010000009.1"/>
</dbReference>
<proteinExistence type="predicted"/>
<evidence type="ECO:0000256" key="1">
    <source>
        <dbReference type="SAM" id="SignalP"/>
    </source>
</evidence>
<keyword evidence="4" id="KW-1185">Reference proteome</keyword>
<evidence type="ECO:0000259" key="2">
    <source>
        <dbReference type="Pfam" id="PF14016"/>
    </source>
</evidence>
<evidence type="ECO:0000313" key="4">
    <source>
        <dbReference type="Proteomes" id="UP000295722"/>
    </source>
</evidence>
<accession>A0A4R5MAA6</accession>
<evidence type="ECO:0000313" key="3">
    <source>
        <dbReference type="EMBL" id="TDG23281.1"/>
    </source>
</evidence>
<sequence>MSASDRKRISTACIGTLLLAMVGACTTSASADIAPCAPGQLQLSLDDGSGDFNGMSHGGTYVVLRNLGATACRVPARPDVTFLDAHDEALRASLQPIRGMNPGPVLLPIEIPAQARVRASLRWVTGEVFDDTQCIDPAFIRIGIGEGALTTRFRGHLCGSRAEGPLYQVVPFQPFQTTRPD</sequence>
<reference evidence="3 4" key="1">
    <citation type="submission" date="2019-03" db="EMBL/GenBank/DDBJ databases">
        <title>Paraburkholderia sp. 4M-K11, isolated from subtropical forest soil.</title>
        <authorList>
            <person name="Gao Z.-H."/>
            <person name="Qiu L.-H."/>
        </authorList>
    </citation>
    <scope>NUCLEOTIDE SEQUENCE [LARGE SCALE GENOMIC DNA]</scope>
    <source>
        <strain evidence="3 4">4M-K11</strain>
    </source>
</reference>
<feature type="signal peptide" evidence="1">
    <location>
        <begin position="1"/>
        <end position="31"/>
    </location>
</feature>
<dbReference type="Proteomes" id="UP000295722">
    <property type="component" value="Unassembled WGS sequence"/>
</dbReference>
<protein>
    <submittedName>
        <fullName evidence="3">DUF4232 domain-containing protein</fullName>
    </submittedName>
</protein>
<name>A0A4R5MAA6_9BURK</name>
<feature type="chain" id="PRO_5020896293" evidence="1">
    <location>
        <begin position="32"/>
        <end position="181"/>
    </location>
</feature>
<dbReference type="OrthoDB" id="26727at2"/>
<dbReference type="Pfam" id="PF14016">
    <property type="entry name" value="DUF4232"/>
    <property type="match status" value="1"/>
</dbReference>
<dbReference type="AlphaFoldDB" id="A0A4R5MAA6"/>
<feature type="domain" description="DUF4232" evidence="2">
    <location>
        <begin position="36"/>
        <end position="145"/>
    </location>
</feature>
<comment type="caution">
    <text evidence="3">The sequence shown here is derived from an EMBL/GenBank/DDBJ whole genome shotgun (WGS) entry which is preliminary data.</text>
</comment>
<dbReference type="InterPro" id="IPR025326">
    <property type="entry name" value="DUF4232"/>
</dbReference>
<dbReference type="EMBL" id="SMRP01000006">
    <property type="protein sequence ID" value="TDG23281.1"/>
    <property type="molecule type" value="Genomic_DNA"/>
</dbReference>
<keyword evidence="1" id="KW-0732">Signal</keyword>
<dbReference type="PROSITE" id="PS51257">
    <property type="entry name" value="PROKAR_LIPOPROTEIN"/>
    <property type="match status" value="1"/>
</dbReference>